<dbReference type="RefSeq" id="WP_105331405.1">
    <property type="nucleotide sequence ID" value="NZ_PUHY01000012.1"/>
</dbReference>
<accession>A0A2S8FJQ4</accession>
<evidence type="ECO:0000313" key="2">
    <source>
        <dbReference type="Proteomes" id="UP000238322"/>
    </source>
</evidence>
<evidence type="ECO:0000313" key="1">
    <source>
        <dbReference type="EMBL" id="PQO32392.1"/>
    </source>
</evidence>
<protein>
    <submittedName>
        <fullName evidence="1">Uncharacterized protein</fullName>
    </submittedName>
</protein>
<dbReference type="AlphaFoldDB" id="A0A2S8FJQ4"/>
<comment type="caution">
    <text evidence="1">The sequence shown here is derived from an EMBL/GenBank/DDBJ whole genome shotgun (WGS) entry which is preliminary data.</text>
</comment>
<dbReference type="EMBL" id="PUHY01000012">
    <property type="protein sequence ID" value="PQO32392.1"/>
    <property type="molecule type" value="Genomic_DNA"/>
</dbReference>
<reference evidence="1 2" key="1">
    <citation type="submission" date="2018-02" db="EMBL/GenBank/DDBJ databases">
        <title>Comparative genomes isolates from brazilian mangrove.</title>
        <authorList>
            <person name="Araujo J.E."/>
            <person name="Taketani R.G."/>
            <person name="Silva M.C.P."/>
            <person name="Loureco M.V."/>
            <person name="Andreote F.D."/>
        </authorList>
    </citation>
    <scope>NUCLEOTIDE SEQUENCE [LARGE SCALE GENOMIC DNA]</scope>
    <source>
        <strain evidence="1 2">Hex-1 MGV</strain>
    </source>
</reference>
<sequence>MYISFNLVMDSWLTNPNKVTDSERVDLTKLVPEMLQLLDECQERAEAEFNWDVLPLITKAREFVESYRDAILFRHAQLKS</sequence>
<name>A0A2S8FJQ4_9BACT</name>
<proteinExistence type="predicted"/>
<dbReference type="Proteomes" id="UP000238322">
    <property type="component" value="Unassembled WGS sequence"/>
</dbReference>
<gene>
    <name evidence="1" type="ORF">C5Y83_19400</name>
</gene>
<organism evidence="1 2">
    <name type="scientific">Blastopirellula marina</name>
    <dbReference type="NCBI Taxonomy" id="124"/>
    <lineage>
        <taxon>Bacteria</taxon>
        <taxon>Pseudomonadati</taxon>
        <taxon>Planctomycetota</taxon>
        <taxon>Planctomycetia</taxon>
        <taxon>Pirellulales</taxon>
        <taxon>Pirellulaceae</taxon>
        <taxon>Blastopirellula</taxon>
    </lineage>
</organism>